<evidence type="ECO:0000256" key="1">
    <source>
        <dbReference type="ARBA" id="ARBA00035644"/>
    </source>
</evidence>
<dbReference type="InterPro" id="IPR013113">
    <property type="entry name" value="SIP_FAD-bd"/>
</dbReference>
<evidence type="ECO:0000313" key="3">
    <source>
        <dbReference type="EMBL" id="MBL0421954.1"/>
    </source>
</evidence>
<dbReference type="Proteomes" id="UP000613011">
    <property type="component" value="Unassembled WGS sequence"/>
</dbReference>
<dbReference type="InterPro" id="IPR039261">
    <property type="entry name" value="FNR_nucleotide-bd"/>
</dbReference>
<dbReference type="InterPro" id="IPR017927">
    <property type="entry name" value="FAD-bd_FR_type"/>
</dbReference>
<dbReference type="InterPro" id="IPR017938">
    <property type="entry name" value="Riboflavin_synthase-like_b-brl"/>
</dbReference>
<dbReference type="Gene3D" id="2.40.30.10">
    <property type="entry name" value="Translation factors"/>
    <property type="match status" value="1"/>
</dbReference>
<feature type="domain" description="FAD-binding FR-type" evidence="2">
    <location>
        <begin position="29"/>
        <end position="133"/>
    </location>
</feature>
<dbReference type="Pfam" id="PF04954">
    <property type="entry name" value="SIP"/>
    <property type="match status" value="1"/>
</dbReference>
<keyword evidence="4" id="KW-1185">Reference proteome</keyword>
<accession>A0A937D2T8</accession>
<dbReference type="InterPro" id="IPR007037">
    <property type="entry name" value="SIP_rossman_dom"/>
</dbReference>
<dbReference type="AlphaFoldDB" id="A0A937D2T8"/>
<organism evidence="3 4">
    <name type="scientific">Ramlibacter aurantiacus</name>
    <dbReference type="NCBI Taxonomy" id="2801330"/>
    <lineage>
        <taxon>Bacteria</taxon>
        <taxon>Pseudomonadati</taxon>
        <taxon>Pseudomonadota</taxon>
        <taxon>Betaproteobacteria</taxon>
        <taxon>Burkholderiales</taxon>
        <taxon>Comamonadaceae</taxon>
        <taxon>Ramlibacter</taxon>
    </lineage>
</organism>
<dbReference type="CDD" id="cd06193">
    <property type="entry name" value="siderophore_interacting"/>
    <property type="match status" value="1"/>
</dbReference>
<sequence>MPDIINHIPWHTLTSTPTQRRVQRVRHELKRRELRLVRITPLGAHQIDLTFAGDELADFVSASFDDHVKFIVTDDAGQPVRRDYTPKHFDAAARELTIEFAIHGDGPASRWARRAVVGQTATVGGPRGSMIIPVDYDWHLLAGDATALPAVQRRLAELPARARVIVLLQVPEADRRPLASSAELELHWLDTPDELPAAIAALQLPPGEGFAWGAGEASVMARVRRVLLDQKHHPREAMRVSAYWKQGASEHHEDLA</sequence>
<name>A0A937D2T8_9BURK</name>
<dbReference type="Pfam" id="PF08021">
    <property type="entry name" value="FAD_binding_9"/>
    <property type="match status" value="1"/>
</dbReference>
<protein>
    <submittedName>
        <fullName evidence="3">Siderophore-interacting protein</fullName>
    </submittedName>
</protein>
<proteinExistence type="inferred from homology"/>
<dbReference type="Gene3D" id="3.40.50.80">
    <property type="entry name" value="Nucleotide-binding domain of ferredoxin-NADP reductase (FNR) module"/>
    <property type="match status" value="1"/>
</dbReference>
<dbReference type="EMBL" id="JAEQNA010000006">
    <property type="protein sequence ID" value="MBL0421954.1"/>
    <property type="molecule type" value="Genomic_DNA"/>
</dbReference>
<dbReference type="SUPFAM" id="SSF63380">
    <property type="entry name" value="Riboflavin synthase domain-like"/>
    <property type="match status" value="1"/>
</dbReference>
<comment type="caution">
    <text evidence="3">The sequence shown here is derived from an EMBL/GenBank/DDBJ whole genome shotgun (WGS) entry which is preliminary data.</text>
</comment>
<comment type="similarity">
    <text evidence="1">Belongs to the SIP oxidoreductase family.</text>
</comment>
<dbReference type="PANTHER" id="PTHR30157">
    <property type="entry name" value="FERRIC REDUCTASE, NADPH-DEPENDENT"/>
    <property type="match status" value="1"/>
</dbReference>
<dbReference type="InterPro" id="IPR039374">
    <property type="entry name" value="SIP_fam"/>
</dbReference>
<evidence type="ECO:0000313" key="4">
    <source>
        <dbReference type="Proteomes" id="UP000613011"/>
    </source>
</evidence>
<dbReference type="PANTHER" id="PTHR30157:SF0">
    <property type="entry name" value="NADPH-DEPENDENT FERRIC-CHELATE REDUCTASE"/>
    <property type="match status" value="1"/>
</dbReference>
<reference evidence="3" key="1">
    <citation type="submission" date="2021-01" db="EMBL/GenBank/DDBJ databases">
        <title>Ramlibacter sp. strain AW1 16S ribosomal RNA gene Genome sequencing and assembly.</title>
        <authorList>
            <person name="Kang M."/>
        </authorList>
    </citation>
    <scope>NUCLEOTIDE SEQUENCE</scope>
    <source>
        <strain evidence="3">AW1</strain>
    </source>
</reference>
<dbReference type="PROSITE" id="PS51384">
    <property type="entry name" value="FAD_FR"/>
    <property type="match status" value="1"/>
</dbReference>
<evidence type="ECO:0000259" key="2">
    <source>
        <dbReference type="PROSITE" id="PS51384"/>
    </source>
</evidence>
<gene>
    <name evidence="3" type="ORF">JI739_16510</name>
</gene>
<dbReference type="GO" id="GO:0016491">
    <property type="term" value="F:oxidoreductase activity"/>
    <property type="evidence" value="ECO:0007669"/>
    <property type="project" value="InterPro"/>
</dbReference>